<dbReference type="RefSeq" id="WP_207863468.1">
    <property type="nucleotide sequence ID" value="NZ_JAFREP010000057.1"/>
</dbReference>
<organism evidence="4 5">
    <name type="scientific">Acanthopleuribacter pedis</name>
    <dbReference type="NCBI Taxonomy" id="442870"/>
    <lineage>
        <taxon>Bacteria</taxon>
        <taxon>Pseudomonadati</taxon>
        <taxon>Acidobacteriota</taxon>
        <taxon>Holophagae</taxon>
        <taxon>Acanthopleuribacterales</taxon>
        <taxon>Acanthopleuribacteraceae</taxon>
        <taxon>Acanthopleuribacter</taxon>
    </lineage>
</organism>
<dbReference type="Pfam" id="PF00378">
    <property type="entry name" value="ECH_1"/>
    <property type="match status" value="1"/>
</dbReference>
<name>A0A8J7QFE2_9BACT</name>
<dbReference type="PANTHER" id="PTHR11941:SF54">
    <property type="entry name" value="ENOYL-COA HYDRATASE, MITOCHONDRIAL"/>
    <property type="match status" value="1"/>
</dbReference>
<dbReference type="EMBL" id="JAFREP010000057">
    <property type="protein sequence ID" value="MBO1323319.1"/>
    <property type="molecule type" value="Genomic_DNA"/>
</dbReference>
<evidence type="ECO:0000313" key="5">
    <source>
        <dbReference type="Proteomes" id="UP000664417"/>
    </source>
</evidence>
<dbReference type="AlphaFoldDB" id="A0A8J7QFE2"/>
<dbReference type="InterPro" id="IPR001753">
    <property type="entry name" value="Enoyl-CoA_hydra/iso"/>
</dbReference>
<dbReference type="SUPFAM" id="SSF52096">
    <property type="entry name" value="ClpP/crotonase"/>
    <property type="match status" value="1"/>
</dbReference>
<dbReference type="FunFam" id="1.10.12.10:FF:000001">
    <property type="entry name" value="Probable enoyl-CoA hydratase, mitochondrial"/>
    <property type="match status" value="1"/>
</dbReference>
<dbReference type="Gene3D" id="1.10.12.10">
    <property type="entry name" value="Lyase 2-enoyl-coa Hydratase, Chain A, domain 2"/>
    <property type="match status" value="1"/>
</dbReference>
<sequence>METILLEKKDRLALVTINRPKALNALNDQVFSELESCFREVAADEEVAAVVVTGSGEKAFVAGADIKELATLEPLAARRLAERGQRVFNLIENCPKPVIAAVNGFALGGGCELAMACHMRVASEKARFGLPEVGLGLIPGYAGTQRLPRLVGKGIAMELVLTGEMISAARAHEIGLVNHVVAPEALHEKAHAIAAAIQSKGPLAVRHAMEAVNRGFEMSREDGERFEAALFGLLAGTEDTKEGLAAFIEKRKPEFKGR</sequence>
<evidence type="ECO:0000256" key="1">
    <source>
        <dbReference type="ARBA" id="ARBA00005254"/>
    </source>
</evidence>
<accession>A0A8J7QFE2</accession>
<gene>
    <name evidence="4" type="ORF">J3U88_32940</name>
</gene>
<dbReference type="PANTHER" id="PTHR11941">
    <property type="entry name" value="ENOYL-COA HYDRATASE-RELATED"/>
    <property type="match status" value="1"/>
</dbReference>
<evidence type="ECO:0000256" key="3">
    <source>
        <dbReference type="RuleBase" id="RU003707"/>
    </source>
</evidence>
<dbReference type="InterPro" id="IPR018376">
    <property type="entry name" value="Enoyl-CoA_hyd/isom_CS"/>
</dbReference>
<reference evidence="4" key="1">
    <citation type="submission" date="2021-03" db="EMBL/GenBank/DDBJ databases">
        <authorList>
            <person name="Wang G."/>
        </authorList>
    </citation>
    <scope>NUCLEOTIDE SEQUENCE</scope>
    <source>
        <strain evidence="4">KCTC 12899</strain>
    </source>
</reference>
<proteinExistence type="inferred from homology"/>
<dbReference type="Proteomes" id="UP000664417">
    <property type="component" value="Unassembled WGS sequence"/>
</dbReference>
<dbReference type="InterPro" id="IPR014748">
    <property type="entry name" value="Enoyl-CoA_hydra_C"/>
</dbReference>
<dbReference type="CDD" id="cd06558">
    <property type="entry name" value="crotonase-like"/>
    <property type="match status" value="1"/>
</dbReference>
<dbReference type="PROSITE" id="PS00166">
    <property type="entry name" value="ENOYL_COA_HYDRATASE"/>
    <property type="match status" value="1"/>
</dbReference>
<dbReference type="InterPro" id="IPR029045">
    <property type="entry name" value="ClpP/crotonase-like_dom_sf"/>
</dbReference>
<evidence type="ECO:0000313" key="4">
    <source>
        <dbReference type="EMBL" id="MBO1323319.1"/>
    </source>
</evidence>
<comment type="similarity">
    <text evidence="1 3">Belongs to the enoyl-CoA hydratase/isomerase family.</text>
</comment>
<comment type="caution">
    <text evidence="4">The sequence shown here is derived from an EMBL/GenBank/DDBJ whole genome shotgun (WGS) entry which is preliminary data.</text>
</comment>
<dbReference type="Gene3D" id="3.90.226.10">
    <property type="entry name" value="2-enoyl-CoA Hydratase, Chain A, domain 1"/>
    <property type="match status" value="1"/>
</dbReference>
<dbReference type="GO" id="GO:0016836">
    <property type="term" value="F:hydro-lyase activity"/>
    <property type="evidence" value="ECO:0007669"/>
    <property type="project" value="UniProtKB-ARBA"/>
</dbReference>
<keyword evidence="5" id="KW-1185">Reference proteome</keyword>
<dbReference type="FunFam" id="3.90.226.10:FF:000009">
    <property type="entry name" value="Carnitinyl-CoA dehydratase"/>
    <property type="match status" value="1"/>
</dbReference>
<protein>
    <submittedName>
        <fullName evidence="4">Enoyl-CoA hydratase/isomerase family protein</fullName>
    </submittedName>
</protein>
<keyword evidence="2" id="KW-0456">Lyase</keyword>
<evidence type="ECO:0000256" key="2">
    <source>
        <dbReference type="ARBA" id="ARBA00023239"/>
    </source>
</evidence>
<dbReference type="GO" id="GO:0006635">
    <property type="term" value="P:fatty acid beta-oxidation"/>
    <property type="evidence" value="ECO:0007669"/>
    <property type="project" value="TreeGrafter"/>
</dbReference>